<dbReference type="InterPro" id="IPR011577">
    <property type="entry name" value="Cyt_b561_bac/Ni-Hgenase"/>
</dbReference>
<dbReference type="InterPro" id="IPR051542">
    <property type="entry name" value="Hydrogenase_cytochrome"/>
</dbReference>
<evidence type="ECO:0000256" key="2">
    <source>
        <dbReference type="ARBA" id="ARBA00022475"/>
    </source>
</evidence>
<keyword evidence="9" id="KW-1185">Reference proteome</keyword>
<dbReference type="EMBL" id="FOGT01000001">
    <property type="protein sequence ID" value="SER46155.1"/>
    <property type="molecule type" value="Genomic_DNA"/>
</dbReference>
<evidence type="ECO:0000256" key="4">
    <source>
        <dbReference type="ARBA" id="ARBA00022989"/>
    </source>
</evidence>
<evidence type="ECO:0000256" key="6">
    <source>
        <dbReference type="SAM" id="Phobius"/>
    </source>
</evidence>
<dbReference type="OrthoDB" id="9787143at2"/>
<accession>A0A1H9PE08</accession>
<dbReference type="Gene3D" id="1.20.950.20">
    <property type="entry name" value="Transmembrane di-heme cytochromes, Chain C"/>
    <property type="match status" value="1"/>
</dbReference>
<dbReference type="PANTHER" id="PTHR30485:SF1">
    <property type="entry name" value="CYTOCHROME YDHU-RELATED"/>
    <property type="match status" value="1"/>
</dbReference>
<protein>
    <submittedName>
        <fullName evidence="8">Formate dehydrogenase, gamma subunit</fullName>
    </submittedName>
</protein>
<dbReference type="RefSeq" id="WP_093047186.1">
    <property type="nucleotide sequence ID" value="NZ_FOGT01000001.1"/>
</dbReference>
<feature type="transmembrane region" description="Helical" evidence="6">
    <location>
        <begin position="124"/>
        <end position="145"/>
    </location>
</feature>
<feature type="transmembrane region" description="Helical" evidence="6">
    <location>
        <begin position="58"/>
        <end position="83"/>
    </location>
</feature>
<proteinExistence type="predicted"/>
<dbReference type="GO" id="GO:0005886">
    <property type="term" value="C:plasma membrane"/>
    <property type="evidence" value="ECO:0007669"/>
    <property type="project" value="UniProtKB-SubCell"/>
</dbReference>
<reference evidence="9" key="1">
    <citation type="submission" date="2016-10" db="EMBL/GenBank/DDBJ databases">
        <authorList>
            <person name="Varghese N."/>
            <person name="Submissions S."/>
        </authorList>
    </citation>
    <scope>NUCLEOTIDE SEQUENCE [LARGE SCALE GENOMIC DNA]</scope>
    <source>
        <strain evidence="9">S9</strain>
    </source>
</reference>
<sequence length="228" mass="26173">MSKSDKIIRQSKSNRFVHWASAISILILIITGLGQLPLYGRYLLWQPFGTGWLTSYDITLWVHYVFASILIFTVIYHIVFHIIRKEYAILPKKGDVKASWKLIKAMILKKQEPPSEKYLPEQRLAYMLFAVAIAVLIVTGGIKVYQNLSGVNISNTMMVIVTQGHNLGTVLIIFAFIGHMAAFLFKENRKMLPGMFTGKVNKDYVKHRHSLWYKELKAQKNKKNKSVS</sequence>
<name>A0A1H9PE08_9BACI</name>
<comment type="subcellular location">
    <subcellularLocation>
        <location evidence="1">Cell membrane</location>
        <topology evidence="1">Multi-pass membrane protein</topology>
    </subcellularLocation>
</comment>
<evidence type="ECO:0000313" key="9">
    <source>
        <dbReference type="Proteomes" id="UP000198571"/>
    </source>
</evidence>
<evidence type="ECO:0000256" key="1">
    <source>
        <dbReference type="ARBA" id="ARBA00004651"/>
    </source>
</evidence>
<dbReference type="SUPFAM" id="SSF81342">
    <property type="entry name" value="Transmembrane di-heme cytochromes"/>
    <property type="match status" value="1"/>
</dbReference>
<keyword evidence="3 6" id="KW-0812">Transmembrane</keyword>
<feature type="domain" description="Cytochrome b561 bacterial/Ni-hydrogenase" evidence="7">
    <location>
        <begin position="10"/>
        <end position="198"/>
    </location>
</feature>
<keyword evidence="4 6" id="KW-1133">Transmembrane helix</keyword>
<dbReference type="GO" id="GO:0009055">
    <property type="term" value="F:electron transfer activity"/>
    <property type="evidence" value="ECO:0007669"/>
    <property type="project" value="InterPro"/>
</dbReference>
<dbReference type="Proteomes" id="UP000198571">
    <property type="component" value="Unassembled WGS sequence"/>
</dbReference>
<keyword evidence="5 6" id="KW-0472">Membrane</keyword>
<dbReference type="AlphaFoldDB" id="A0A1H9PE08"/>
<evidence type="ECO:0000256" key="5">
    <source>
        <dbReference type="ARBA" id="ARBA00023136"/>
    </source>
</evidence>
<evidence type="ECO:0000259" key="7">
    <source>
        <dbReference type="Pfam" id="PF01292"/>
    </source>
</evidence>
<dbReference type="GO" id="GO:0022904">
    <property type="term" value="P:respiratory electron transport chain"/>
    <property type="evidence" value="ECO:0007669"/>
    <property type="project" value="InterPro"/>
</dbReference>
<dbReference type="GO" id="GO:0020037">
    <property type="term" value="F:heme binding"/>
    <property type="evidence" value="ECO:0007669"/>
    <property type="project" value="TreeGrafter"/>
</dbReference>
<dbReference type="InterPro" id="IPR016174">
    <property type="entry name" value="Di-haem_cyt_TM"/>
</dbReference>
<organism evidence="8 9">
    <name type="scientific">Salipaludibacillus aurantiacus</name>
    <dbReference type="NCBI Taxonomy" id="1601833"/>
    <lineage>
        <taxon>Bacteria</taxon>
        <taxon>Bacillati</taxon>
        <taxon>Bacillota</taxon>
        <taxon>Bacilli</taxon>
        <taxon>Bacillales</taxon>
        <taxon>Bacillaceae</taxon>
    </lineage>
</organism>
<feature type="transmembrane region" description="Helical" evidence="6">
    <location>
        <begin position="165"/>
        <end position="185"/>
    </location>
</feature>
<gene>
    <name evidence="8" type="ORF">SAMN05518684_101255</name>
</gene>
<dbReference type="STRING" id="1601833.SAMN05518684_101255"/>
<dbReference type="PANTHER" id="PTHR30485">
    <property type="entry name" value="NI/FE-HYDROGENASE 1 B-TYPE CYTOCHROME SUBUNIT"/>
    <property type="match status" value="1"/>
</dbReference>
<evidence type="ECO:0000313" key="8">
    <source>
        <dbReference type="EMBL" id="SER46155.1"/>
    </source>
</evidence>
<evidence type="ECO:0000256" key="3">
    <source>
        <dbReference type="ARBA" id="ARBA00022692"/>
    </source>
</evidence>
<feature type="transmembrane region" description="Helical" evidence="6">
    <location>
        <begin position="16"/>
        <end position="38"/>
    </location>
</feature>
<keyword evidence="2" id="KW-1003">Cell membrane</keyword>
<dbReference type="Pfam" id="PF01292">
    <property type="entry name" value="Ni_hydr_CYTB"/>
    <property type="match status" value="1"/>
</dbReference>